<accession>A0A402BG72</accession>
<dbReference type="GO" id="GO:0006508">
    <property type="term" value="P:proteolysis"/>
    <property type="evidence" value="ECO:0007669"/>
    <property type="project" value="UniProtKB-KW"/>
</dbReference>
<dbReference type="PROSITE" id="PS00138">
    <property type="entry name" value="SUBTILASE_SER"/>
    <property type="match status" value="1"/>
</dbReference>
<evidence type="ECO:0000313" key="10">
    <source>
        <dbReference type="EMBL" id="GCE30267.1"/>
    </source>
</evidence>
<dbReference type="InterPro" id="IPR030400">
    <property type="entry name" value="Sedolisin_dom"/>
</dbReference>
<keyword evidence="7" id="KW-0865">Zymogen</keyword>
<dbReference type="GO" id="GO:0004252">
    <property type="term" value="F:serine-type endopeptidase activity"/>
    <property type="evidence" value="ECO:0007669"/>
    <property type="project" value="InterPro"/>
</dbReference>
<dbReference type="GO" id="GO:0046872">
    <property type="term" value="F:metal ion binding"/>
    <property type="evidence" value="ECO:0007669"/>
    <property type="project" value="UniProtKB-KW"/>
</dbReference>
<dbReference type="InterPro" id="IPR015366">
    <property type="entry name" value="S53_propep"/>
</dbReference>
<evidence type="ECO:0000256" key="8">
    <source>
        <dbReference type="SAM" id="MobiDB-lite"/>
    </source>
</evidence>
<reference evidence="11" key="1">
    <citation type="submission" date="2018-12" db="EMBL/GenBank/DDBJ databases">
        <title>Tengunoibacter tsumagoiensis gen. nov., sp. nov., Dictyobacter kobayashii sp. nov., D. alpinus sp. nov., and D. joshuensis sp. nov. and description of Dictyobacteraceae fam. nov. within the order Ktedonobacterales isolated from Tengu-no-mugimeshi.</title>
        <authorList>
            <person name="Wang C.M."/>
            <person name="Zheng Y."/>
            <person name="Sakai Y."/>
            <person name="Toyoda A."/>
            <person name="Minakuchi Y."/>
            <person name="Abe K."/>
            <person name="Yokota A."/>
            <person name="Yabe S."/>
        </authorList>
    </citation>
    <scope>NUCLEOTIDE SEQUENCE [LARGE SCALE GENOMIC DNA]</scope>
    <source>
        <strain evidence="11">Uno16</strain>
    </source>
</reference>
<dbReference type="SMART" id="SM00944">
    <property type="entry name" value="Pro-kuma_activ"/>
    <property type="match status" value="1"/>
</dbReference>
<dbReference type="PROSITE" id="PS51695">
    <property type="entry name" value="SEDOLISIN"/>
    <property type="match status" value="1"/>
</dbReference>
<dbReference type="Pfam" id="PF00082">
    <property type="entry name" value="Peptidase_S8"/>
    <property type="match status" value="1"/>
</dbReference>
<comment type="cofactor">
    <cofactor evidence="1">
        <name>Ca(2+)</name>
        <dbReference type="ChEBI" id="CHEBI:29108"/>
    </cofactor>
</comment>
<dbReference type="SUPFAM" id="SSF52743">
    <property type="entry name" value="Subtilisin-like"/>
    <property type="match status" value="1"/>
</dbReference>
<evidence type="ECO:0000259" key="9">
    <source>
        <dbReference type="PROSITE" id="PS51695"/>
    </source>
</evidence>
<dbReference type="SUPFAM" id="SSF54897">
    <property type="entry name" value="Protease propeptides/inhibitors"/>
    <property type="match status" value="1"/>
</dbReference>
<keyword evidence="6" id="KW-0106">Calcium</keyword>
<keyword evidence="5" id="KW-0720">Serine protease</keyword>
<dbReference type="PANTHER" id="PTHR14218">
    <property type="entry name" value="PROTEASE S8 TRIPEPTIDYL PEPTIDASE I CLN2"/>
    <property type="match status" value="1"/>
</dbReference>
<keyword evidence="3" id="KW-0479">Metal-binding</keyword>
<evidence type="ECO:0000256" key="4">
    <source>
        <dbReference type="ARBA" id="ARBA00022801"/>
    </source>
</evidence>
<gene>
    <name evidence="10" type="ORF">KDA_57510</name>
</gene>
<dbReference type="Gene3D" id="2.60.120.260">
    <property type="entry name" value="Galactose-binding domain-like"/>
    <property type="match status" value="2"/>
</dbReference>
<comment type="caution">
    <text evidence="10">The sequence shown here is derived from an EMBL/GenBank/DDBJ whole genome shotgun (WGS) entry which is preliminary data.</text>
</comment>
<evidence type="ECO:0000313" key="11">
    <source>
        <dbReference type="Proteomes" id="UP000287171"/>
    </source>
</evidence>
<evidence type="ECO:0000256" key="2">
    <source>
        <dbReference type="ARBA" id="ARBA00022670"/>
    </source>
</evidence>
<dbReference type="InterPro" id="IPR023828">
    <property type="entry name" value="Peptidase_S8_Ser-AS"/>
</dbReference>
<feature type="region of interest" description="Disordered" evidence="8">
    <location>
        <begin position="1"/>
        <end position="31"/>
    </location>
</feature>
<evidence type="ECO:0000256" key="3">
    <source>
        <dbReference type="ARBA" id="ARBA00022723"/>
    </source>
</evidence>
<dbReference type="InterPro" id="IPR000209">
    <property type="entry name" value="Peptidase_S8/S53_dom"/>
</dbReference>
<evidence type="ECO:0000256" key="7">
    <source>
        <dbReference type="ARBA" id="ARBA00023145"/>
    </source>
</evidence>
<evidence type="ECO:0000256" key="1">
    <source>
        <dbReference type="ARBA" id="ARBA00001913"/>
    </source>
</evidence>
<keyword evidence="11" id="KW-1185">Reference proteome</keyword>
<evidence type="ECO:0000256" key="6">
    <source>
        <dbReference type="ARBA" id="ARBA00022837"/>
    </source>
</evidence>
<dbReference type="Gene3D" id="3.40.50.200">
    <property type="entry name" value="Peptidase S8/S53 domain"/>
    <property type="match status" value="1"/>
</dbReference>
<protein>
    <recommendedName>
        <fullName evidence="9">Peptidase S53 domain-containing protein</fullName>
    </recommendedName>
</protein>
<organism evidence="10 11">
    <name type="scientific">Dictyobacter alpinus</name>
    <dbReference type="NCBI Taxonomy" id="2014873"/>
    <lineage>
        <taxon>Bacteria</taxon>
        <taxon>Bacillati</taxon>
        <taxon>Chloroflexota</taxon>
        <taxon>Ktedonobacteria</taxon>
        <taxon>Ktedonobacterales</taxon>
        <taxon>Dictyobacteraceae</taxon>
        <taxon>Dictyobacter</taxon>
    </lineage>
</organism>
<dbReference type="CDD" id="cd11377">
    <property type="entry name" value="Pro-peptidase_S53"/>
    <property type="match status" value="1"/>
</dbReference>
<dbReference type="Pfam" id="PF09286">
    <property type="entry name" value="Pro-kuma_activ"/>
    <property type="match status" value="1"/>
</dbReference>
<dbReference type="AlphaFoldDB" id="A0A402BG72"/>
<dbReference type="CDD" id="cd04056">
    <property type="entry name" value="Peptidases_S53"/>
    <property type="match status" value="1"/>
</dbReference>
<proteinExistence type="predicted"/>
<feature type="domain" description="Peptidase S53" evidence="9">
    <location>
        <begin position="199"/>
        <end position="559"/>
    </location>
</feature>
<dbReference type="PANTHER" id="PTHR14218:SF15">
    <property type="entry name" value="TRIPEPTIDYL-PEPTIDASE 1"/>
    <property type="match status" value="1"/>
</dbReference>
<dbReference type="InterPro" id="IPR050819">
    <property type="entry name" value="Tripeptidyl-peptidase_I"/>
</dbReference>
<dbReference type="EMBL" id="BIFT01000002">
    <property type="protein sequence ID" value="GCE30267.1"/>
    <property type="molecule type" value="Genomic_DNA"/>
</dbReference>
<dbReference type="InterPro" id="IPR036852">
    <property type="entry name" value="Peptidase_S8/S53_dom_sf"/>
</dbReference>
<keyword evidence="4" id="KW-0378">Hydrolase</keyword>
<evidence type="ECO:0000256" key="5">
    <source>
        <dbReference type="ARBA" id="ARBA00022825"/>
    </source>
</evidence>
<keyword evidence="2" id="KW-0645">Protease</keyword>
<name>A0A402BG72_9CHLR</name>
<dbReference type="GO" id="GO:0008240">
    <property type="term" value="F:tripeptidyl-peptidase activity"/>
    <property type="evidence" value="ECO:0007669"/>
    <property type="project" value="TreeGrafter"/>
</dbReference>
<sequence length="890" mass="95532">MTGLTPREALASAQSVQRPHMQGQRNPGHAVPLLNNMKPIGPTPKALLLQLNVVLKFRDEVGLDTLLEAQNDPTSSHYHHYLTTQEFNSQFAPTQATVNKVVLYLRQQGMQVTAIAPNHVLIDALTTVAGAEKAFALNINNYQLKTRVVYAPDVDPLLPANLEDDVKYVIGLNNVALDHPINLQRGLKQLHAHPGPKGGFTPDELRTAYDVTPLLAAKWDGTGQTVGLLELDGYDPTDIATYRRQYQLGSLNVSNVLVDGTSNTPGTTAIEVTLDMEAISAMAPGAAQKVYIGPNTAAGLNDTYNRIVTDNIAKVVSVSWGECELASSSARLDALNTIFKQGAAQGQTFFAASGDAGAYDCTDNDVQKLAVDSPADNPYVVGVGGTTLITGSNKEYLTEIAWGGSLFGGILHSPGSGGGKSIHFLRPSYQSGSNLTDPQRLVPDVSANADPATGYSIYFTGGKSKGAGWQVVGGTSAAAPLWAGIAVDINQALLATHVSPLGHALPALYRLYNTPQVHPPYHDVTKGSNLFYQAGPDYDLATGVGTPDAWNIMRDLQSSPGLTTQLLRNGGFESGQSSWQEHSNGGFKLISTANPHTGKYAAYLCSYPDCHDLITQTTAIPLFARKIMLSYWIYIGRGDNSTTCQDNLQVFLRTAKGEQISQVQKLCNTDANGWMPYSFDVTSSLVKYAGQTIQLVFEAAGTSAPRSNFFVDVDDVNLASLSVPPGITTQIIQNPSFNASKSSWQETSKGGYELVSTNNPHSSTYSAYLCGYANCDDTIAQTVTVPASILDAVLSYWVYIGRADTATACTDTLHVFVRPLVTPVAKATEIQKLCNTDTNGWVQYSFDITTALIPYLGKSVQIGFQAIGSNDPRSNFFANVDDVTLYVTRA</sequence>
<dbReference type="Proteomes" id="UP000287171">
    <property type="component" value="Unassembled WGS sequence"/>
</dbReference>